<feature type="repeat" description="ANK" evidence="11">
    <location>
        <begin position="560"/>
        <end position="592"/>
    </location>
</feature>
<dbReference type="EMBL" id="KL596866">
    <property type="protein sequence ID" value="KER23079.1"/>
    <property type="molecule type" value="Genomic_DNA"/>
</dbReference>
<evidence type="ECO:0000256" key="6">
    <source>
        <dbReference type="ARBA" id="ARBA00022989"/>
    </source>
</evidence>
<feature type="transmembrane region" description="Helical" evidence="13">
    <location>
        <begin position="1519"/>
        <end position="1538"/>
    </location>
</feature>
<accession>A0A075A6K9</accession>
<feature type="repeat" description="ANK" evidence="11">
    <location>
        <begin position="905"/>
        <end position="937"/>
    </location>
</feature>
<dbReference type="Pfam" id="PF00520">
    <property type="entry name" value="Ion_trans"/>
    <property type="match status" value="1"/>
</dbReference>
<dbReference type="Pfam" id="PF00023">
    <property type="entry name" value="Ank"/>
    <property type="match status" value="1"/>
</dbReference>
<evidence type="ECO:0000256" key="1">
    <source>
        <dbReference type="ARBA" id="ARBA00004141"/>
    </source>
</evidence>
<dbReference type="PROSITE" id="PS50088">
    <property type="entry name" value="ANK_REPEAT"/>
    <property type="match status" value="8"/>
</dbReference>
<sequence>MCKRTRKQHRYILPRDIGGQLTSRCSHATQRKHEVLETARLPQPRQGKSRSRGRVRTANLPLEFPGSTPNHQTNKWHQIEQSQREENRSISVNLSGESFENVNVQFWETGQAPSERLLLNQVVTSPVRARPREPFDPVIHYLVTHGAELNGQDANGWTALHYAAIRGNQVATRQLVREPGINIEKASSGQVTKLRVIFTASAISRCGVNRSPRLKTSTFSRSILHPVSKACTAIAESLTSVWYSSALLGGLLILLLCSLILLEDHDLMRAIHLASLHNELEIVRELLTVNADPLAMTQARCTPKNECAAPGRFLFQLLRYSRHCDTCIDVAENSSTAHGRFRFSWVSSGRRSPRVSVNLMFYLNPNWTVFEKYTHLQISSVFTRNSTESLVYDLHFACATGNLQLVELILEAALSKVNSPVSPLNILNRDGESPLHWAVANGYSEVAQFCIQHAHERFRPAWGSLGGRSPLVSINLMFCVNSNCIYEQNTLICKQVWLFERLTLNLALVCDVSRQLNVLHQATSCISRYDIRDVTTHHIHSSGNITNEVPGANANLTPETEETCLHMAARVGSLSTTRLLLSVGVQIDAEDLLLQTALHKASERNNVEVMKLLLKNGSDLENQDHDAYTPLLLAAAKGNVEVTQILIEAGANIMAQEKTAKGIVYLCAETNEVDVLRLILNHPKAKELIELPNIYDDTPLHIAAKNGHSEIVKVTFVRITIILNKSFNCNTLQVPSCHATRRKHEGWDTLRLPKPRQGKSRGRCRVRTANPLTIGPILKHAVCLWYEAATRRILRRRCLTLANADSRCLGSTQGCEVLHIEGAFYSWKTVPRCRQKMKRNAHRFTMRPNMGDCGGSFHICVSEITGKLKHPFRNEIPSLVCIFSTSIARHLLEHVPSLVSERDEDGSSAIHLAAASGHVALLELLLNAGAAVDCRNCMQWTPLDCAAASGHRGCVEFLLENNSPVDPVDINHHAMPPERSTRARLLKPREGKSRGGGRVRARGLGYCQVAQACTGEVEMQRSGLNHGLFEWGKTEEYKITPLYLACKHGHESVVQLLLQWGADPGLRKLIDEAMPDCGPNALDVAIANGHKMYKGTTAGQAKLQGRVVVDQSEHRITEQPTESPDRTTNRDQKTKTLSCSTLSVHSCHATQRRHEGWYSARLTNPRQRKSRGRSRVRTTDLPGKLALAHYYKAQCGKTLCEIRLLGRMVLFRHRCQMPYFYRSAGQPDRTSQSGSNTEATRQFFIRSRNWANYFYRSKVKTSAHSDVCAGGVRITRSSNQWKGKCRLMQVEDGVSCLSFIADLAEYVLDRCITTSVSQNVEWHNFEFIEDTYAHWCKQVIWREHKSSLATSPVEFVSGKILQANKWDVQLQNISSPTKLRNRTSVDDIIRLEPNRPYTKDSSVLKSNHPLMLMAILACSASSHRSSVNTFACSDVIIQMRPTCVGGIVVARSHLIASLWCGLTGIITPEQVDDRSNKSGVSMNKTPIPQNSNVMYNRPRLLEHRLVTSLMNQKWMRTSLVYHANLFVYILYLAFYSVYMLNIHSVDAQIYAKNANTSRLTSQTFCRRISTPGALASTKTSYLLASKYAVLCFALLNLGKELFQFMFSGYRYLTLENLMECGIFTLAILSVVDTDDCLRSMGLKKSWQWQCGAVGIFFAWLNLLLFLRRIPTLGIFVLMFTVVMRTFTKFFVVFFLFIFAFAFGFHILLFNHVPFNSLGNSFLKTTVMMLGELEFDATFNQQFSSTESSDAIFFGSLTYALFLTFLIVMTIVIMNLLVGLAVDDIKGVQNQASVKRLAMQIQLILDIESILPHWLRKRFNTTHVTLVHGRNIKRASSKLSRWLSRLRKNLGDELGPLQAGTNEEVEETHNIRSTLESVNDRIVQIESKQDTMLAVLNRLTSILEHEQDGTSAVTLSSRQPNGSFRADESERRQRSSSILRLR</sequence>
<evidence type="ECO:0000256" key="3">
    <source>
        <dbReference type="ARBA" id="ARBA00022606"/>
    </source>
</evidence>
<evidence type="ECO:0000256" key="9">
    <source>
        <dbReference type="ARBA" id="ARBA00023136"/>
    </source>
</evidence>
<evidence type="ECO:0000256" key="13">
    <source>
        <dbReference type="SAM" id="Phobius"/>
    </source>
</evidence>
<feature type="region of interest" description="Disordered" evidence="12">
    <location>
        <begin position="1906"/>
        <end position="1941"/>
    </location>
</feature>
<feature type="transmembrane region" description="Helical" evidence="13">
    <location>
        <begin position="241"/>
        <end position="262"/>
    </location>
</feature>
<feature type="repeat" description="ANK" evidence="11">
    <location>
        <begin position="1037"/>
        <end position="1069"/>
    </location>
</feature>
<feature type="region of interest" description="Disordered" evidence="12">
    <location>
        <begin position="1110"/>
        <end position="1135"/>
    </location>
</feature>
<feature type="transmembrane region" description="Helical" evidence="13">
    <location>
        <begin position="1646"/>
        <end position="1666"/>
    </location>
</feature>
<evidence type="ECO:0000256" key="8">
    <source>
        <dbReference type="ARBA" id="ARBA00023065"/>
    </source>
</evidence>
<dbReference type="SUPFAM" id="SSF48403">
    <property type="entry name" value="Ankyrin repeat"/>
    <property type="match status" value="3"/>
</dbReference>
<feature type="repeat" description="ANK" evidence="11">
    <location>
        <begin position="430"/>
        <end position="453"/>
    </location>
</feature>
<feature type="compositionally biased region" description="Basic residues" evidence="12">
    <location>
        <begin position="1166"/>
        <end position="1176"/>
    </location>
</feature>
<dbReference type="Pfam" id="PF12796">
    <property type="entry name" value="Ank_2"/>
    <property type="match status" value="2"/>
</dbReference>
<dbReference type="GO" id="GO:1902495">
    <property type="term" value="C:transmembrane transporter complex"/>
    <property type="evidence" value="ECO:0007669"/>
    <property type="project" value="TreeGrafter"/>
</dbReference>
<feature type="transmembrane region" description="Helical" evidence="13">
    <location>
        <begin position="1758"/>
        <end position="1781"/>
    </location>
</feature>
<protein>
    <recommendedName>
        <fullName evidence="14">Ion transport domain-containing protein</fullName>
    </recommendedName>
</protein>
<evidence type="ECO:0000256" key="11">
    <source>
        <dbReference type="PROSITE-ProRule" id="PRU00023"/>
    </source>
</evidence>
<dbReference type="InterPro" id="IPR002110">
    <property type="entry name" value="Ankyrin_rpt"/>
</dbReference>
<evidence type="ECO:0000256" key="5">
    <source>
        <dbReference type="ARBA" id="ARBA00022737"/>
    </source>
</evidence>
<keyword evidence="8" id="KW-0406">Ion transport</keyword>
<dbReference type="PROSITE" id="PS50297">
    <property type="entry name" value="ANK_REP_REGION"/>
    <property type="match status" value="7"/>
</dbReference>
<dbReference type="Pfam" id="PF13637">
    <property type="entry name" value="Ank_4"/>
    <property type="match status" value="3"/>
</dbReference>
<dbReference type="KEGG" id="ovi:T265_08977"/>
<gene>
    <name evidence="15" type="ORF">T265_08977</name>
</gene>
<feature type="compositionally biased region" description="Polar residues" evidence="12">
    <location>
        <begin position="1908"/>
        <end position="1921"/>
    </location>
</feature>
<keyword evidence="5" id="KW-0677">Repeat</keyword>
<organism evidence="15 16">
    <name type="scientific">Opisthorchis viverrini</name>
    <name type="common">Southeast Asian liver fluke</name>
    <dbReference type="NCBI Taxonomy" id="6198"/>
    <lineage>
        <taxon>Eukaryota</taxon>
        <taxon>Metazoa</taxon>
        <taxon>Spiralia</taxon>
        <taxon>Lophotrochozoa</taxon>
        <taxon>Platyhelminthes</taxon>
        <taxon>Trematoda</taxon>
        <taxon>Digenea</taxon>
        <taxon>Opisthorchiida</taxon>
        <taxon>Opisthorchiata</taxon>
        <taxon>Opisthorchiidae</taxon>
        <taxon>Opisthorchis</taxon>
    </lineage>
</organism>
<keyword evidence="7 11" id="KW-0040">ANK repeat</keyword>
<feature type="repeat" description="ANK" evidence="11">
    <location>
        <begin position="155"/>
        <end position="188"/>
    </location>
</feature>
<dbReference type="InterPro" id="IPR052076">
    <property type="entry name" value="TRP_cation_channel"/>
</dbReference>
<feature type="transmembrane region" description="Helical" evidence="13">
    <location>
        <begin position="1686"/>
        <end position="1708"/>
    </location>
</feature>
<evidence type="ECO:0000256" key="4">
    <source>
        <dbReference type="ARBA" id="ARBA00022692"/>
    </source>
</evidence>
<feature type="region of interest" description="Disordered" evidence="12">
    <location>
        <begin position="1158"/>
        <end position="1178"/>
    </location>
</feature>
<keyword evidence="9 13" id="KW-0472">Membrane</keyword>
<dbReference type="InterPro" id="IPR005821">
    <property type="entry name" value="Ion_trans_dom"/>
</dbReference>
<reference evidence="15 16" key="1">
    <citation type="submission" date="2013-11" db="EMBL/GenBank/DDBJ databases">
        <title>Opisthorchis viverrini - life in the bile duct.</title>
        <authorList>
            <person name="Young N.D."/>
            <person name="Nagarajan N."/>
            <person name="Lin S.J."/>
            <person name="Korhonen P.K."/>
            <person name="Jex A.R."/>
            <person name="Hall R.S."/>
            <person name="Safavi-Hemami H."/>
            <person name="Kaewkong W."/>
            <person name="Bertrand D."/>
            <person name="Gao S."/>
            <person name="Seet Q."/>
            <person name="Wongkham S."/>
            <person name="Teh B.T."/>
            <person name="Wongkham C."/>
            <person name="Intapan P.M."/>
            <person name="Maleewong W."/>
            <person name="Yang X."/>
            <person name="Hu M."/>
            <person name="Wang Z."/>
            <person name="Hofmann A."/>
            <person name="Sternberg P.W."/>
            <person name="Tan P."/>
            <person name="Wang J."/>
            <person name="Gasser R.B."/>
        </authorList>
    </citation>
    <scope>NUCLEOTIDE SEQUENCE [LARGE SCALE GENOMIC DNA]</scope>
</reference>
<dbReference type="RefSeq" id="XP_009173188.1">
    <property type="nucleotide sequence ID" value="XM_009174924.1"/>
</dbReference>
<dbReference type="Gene3D" id="1.25.40.20">
    <property type="entry name" value="Ankyrin repeat-containing domain"/>
    <property type="match status" value="5"/>
</dbReference>
<evidence type="ECO:0000313" key="16">
    <source>
        <dbReference type="Proteomes" id="UP000054324"/>
    </source>
</evidence>
<dbReference type="OrthoDB" id="1661883at2759"/>
<feature type="region of interest" description="Disordered" evidence="12">
    <location>
        <begin position="40"/>
        <end position="74"/>
    </location>
</feature>
<feature type="transmembrane region" description="Helical" evidence="13">
    <location>
        <begin position="1609"/>
        <end position="1631"/>
    </location>
</feature>
<evidence type="ECO:0000259" key="14">
    <source>
        <dbReference type="Pfam" id="PF00520"/>
    </source>
</evidence>
<feature type="repeat" description="ANK" evidence="11">
    <location>
        <begin position="626"/>
        <end position="658"/>
    </location>
</feature>
<comment type="subcellular location">
    <subcellularLocation>
        <location evidence="1">Membrane</location>
        <topology evidence="1">Multi-pass membrane protein</topology>
    </subcellularLocation>
</comment>
<evidence type="ECO:0000256" key="10">
    <source>
        <dbReference type="ARBA" id="ARBA00023303"/>
    </source>
</evidence>
<dbReference type="CTD" id="20323156"/>
<keyword evidence="4 13" id="KW-0812">Transmembrane</keyword>
<feature type="repeat" description="ANK" evidence="11">
    <location>
        <begin position="695"/>
        <end position="714"/>
    </location>
</feature>
<name>A0A075A6K9_OPIVI</name>
<dbReference type="GO" id="GO:0005216">
    <property type="term" value="F:monoatomic ion channel activity"/>
    <property type="evidence" value="ECO:0007669"/>
    <property type="project" value="InterPro"/>
</dbReference>
<evidence type="ECO:0000313" key="15">
    <source>
        <dbReference type="EMBL" id="KER23079.1"/>
    </source>
</evidence>
<keyword evidence="6 13" id="KW-1133">Transmembrane helix</keyword>
<dbReference type="InterPro" id="IPR036770">
    <property type="entry name" value="Ankyrin_rpt-contain_sf"/>
</dbReference>
<dbReference type="SMART" id="SM00248">
    <property type="entry name" value="ANK"/>
    <property type="match status" value="12"/>
</dbReference>
<dbReference type="PRINTS" id="PR01415">
    <property type="entry name" value="ANKYRIN"/>
</dbReference>
<feature type="domain" description="Ion transport" evidence="14">
    <location>
        <begin position="1534"/>
        <end position="1791"/>
    </location>
</feature>
<dbReference type="STRING" id="6198.A0A075A6K9"/>
<evidence type="ECO:0000256" key="2">
    <source>
        <dbReference type="ARBA" id="ARBA00022448"/>
    </source>
</evidence>
<dbReference type="Proteomes" id="UP000054324">
    <property type="component" value="Unassembled WGS sequence"/>
</dbReference>
<keyword evidence="10" id="KW-0407">Ion channel</keyword>
<evidence type="ECO:0000256" key="7">
    <source>
        <dbReference type="ARBA" id="ARBA00023043"/>
    </source>
</evidence>
<keyword evidence="2" id="KW-0813">Transport</keyword>
<proteinExistence type="predicted"/>
<keyword evidence="16" id="KW-1185">Reference proteome</keyword>
<evidence type="ECO:0000256" key="12">
    <source>
        <dbReference type="SAM" id="MobiDB-lite"/>
    </source>
</evidence>
<feature type="compositionally biased region" description="Basic and acidic residues" evidence="12">
    <location>
        <begin position="1111"/>
        <end position="1134"/>
    </location>
</feature>
<keyword evidence="3" id="KW-0716">Sensory transduction</keyword>
<dbReference type="PANTHER" id="PTHR47143:SF3">
    <property type="entry name" value="PWWP DOMAIN-CONTAINING PROTEIN"/>
    <property type="match status" value="1"/>
</dbReference>
<dbReference type="GeneID" id="20323156"/>
<dbReference type="PANTHER" id="PTHR47143">
    <property type="entry name" value="TRANSIENT RECEPTOR POTENTIAL CATION CHANNEL PROTEIN PAINLESS"/>
    <property type="match status" value="1"/>
</dbReference>
<feature type="repeat" description="ANK" evidence="11">
    <location>
        <begin position="593"/>
        <end position="625"/>
    </location>
</feature>